<organism evidence="2 3">
    <name type="scientific">Corynebacterium lehmanniae</name>
    <dbReference type="NCBI Taxonomy" id="2913497"/>
    <lineage>
        <taxon>Bacteria</taxon>
        <taxon>Bacillati</taxon>
        <taxon>Actinomycetota</taxon>
        <taxon>Actinomycetes</taxon>
        <taxon>Mycobacteriales</taxon>
        <taxon>Corynebacteriaceae</taxon>
        <taxon>Corynebacterium</taxon>
    </lineage>
</organism>
<sequence length="349" mass="37824">MSEKPTDAAIASLADAALSAQRLRYEHDTKSLKFETVGSARRSYAPVGALRLTGWACEPVVTATGYSGVVTHLADSDGVVWTLSTVIPGNASLVAQTYHNSVDLGDLSLSHHELARSGVLVSDATATADRRLGRGSGVRASSRRPDAEAAPKDDWWQGDVTLSHIEDDGLHPVFVLDTKEGPLHCQATPAAEQLGLPSLRWLAQSAGVRVRLRVRRADEFGRAPWLLIGICFNDEWIFPGLDHAPEELPETPKRIATVPARHAEKTPSAVLRRWRDAVARQGFRAVTGAGRSALMKDASWLRSHASSHRADALEQLADAATAGSTTIDERSVPDLREFRRRWLGVAAMS</sequence>
<protein>
    <submittedName>
        <fullName evidence="2">Uncharacterized protein</fullName>
    </submittedName>
</protein>
<name>A0ABT4R8W3_9CORY</name>
<feature type="compositionally biased region" description="Basic and acidic residues" evidence="1">
    <location>
        <begin position="143"/>
        <end position="152"/>
    </location>
</feature>
<proteinExistence type="predicted"/>
<accession>A0ABT4R8W3</accession>
<dbReference type="RefSeq" id="WP_269952379.1">
    <property type="nucleotide sequence ID" value="NZ_JAKMUR010000012.1"/>
</dbReference>
<reference evidence="2" key="1">
    <citation type="submission" date="2022-02" db="EMBL/GenBank/DDBJ databases">
        <title>Corynebacterium sp. from urogenital microbiome.</title>
        <authorList>
            <person name="Cappelli E.A."/>
            <person name="Ribeiro T.G."/>
            <person name="Peixe L."/>
        </authorList>
    </citation>
    <scope>NUCLEOTIDE SEQUENCE</scope>
    <source>
        <strain evidence="2">C8Ua_144</strain>
    </source>
</reference>
<dbReference type="EMBL" id="JAKMUR010000012">
    <property type="protein sequence ID" value="MCZ9291944.1"/>
    <property type="molecule type" value="Genomic_DNA"/>
</dbReference>
<feature type="region of interest" description="Disordered" evidence="1">
    <location>
        <begin position="132"/>
        <end position="152"/>
    </location>
</feature>
<gene>
    <name evidence="2" type="ORF">L8U61_07325</name>
</gene>
<comment type="caution">
    <text evidence="2">The sequence shown here is derived from an EMBL/GenBank/DDBJ whole genome shotgun (WGS) entry which is preliminary data.</text>
</comment>
<dbReference type="Proteomes" id="UP001146453">
    <property type="component" value="Unassembled WGS sequence"/>
</dbReference>
<keyword evidence="3" id="KW-1185">Reference proteome</keyword>
<evidence type="ECO:0000256" key="1">
    <source>
        <dbReference type="SAM" id="MobiDB-lite"/>
    </source>
</evidence>
<evidence type="ECO:0000313" key="3">
    <source>
        <dbReference type="Proteomes" id="UP001146453"/>
    </source>
</evidence>
<evidence type="ECO:0000313" key="2">
    <source>
        <dbReference type="EMBL" id="MCZ9291944.1"/>
    </source>
</evidence>